<dbReference type="AlphaFoldDB" id="A0A6A6YT63"/>
<dbReference type="InterPro" id="IPR001810">
    <property type="entry name" value="F-box_dom"/>
</dbReference>
<organism evidence="2">
    <name type="scientific">Mytilinidion resinicola</name>
    <dbReference type="NCBI Taxonomy" id="574789"/>
    <lineage>
        <taxon>Eukaryota</taxon>
        <taxon>Fungi</taxon>
        <taxon>Dikarya</taxon>
        <taxon>Ascomycota</taxon>
        <taxon>Pezizomycotina</taxon>
        <taxon>Dothideomycetes</taxon>
        <taxon>Pleosporomycetidae</taxon>
        <taxon>Mytilinidiales</taxon>
        <taxon>Mytilinidiaceae</taxon>
        <taxon>Mytilinidion</taxon>
    </lineage>
</organism>
<gene>
    <name evidence="2 4" type="ORF">BDZ99DRAFT_519201</name>
</gene>
<dbReference type="GeneID" id="54466277"/>
<feature type="domain" description="F-box" evidence="1">
    <location>
        <begin position="2"/>
        <end position="52"/>
    </location>
</feature>
<evidence type="ECO:0000313" key="2">
    <source>
        <dbReference type="EMBL" id="KAF2811961.1"/>
    </source>
</evidence>
<dbReference type="OrthoDB" id="10467867at2759"/>
<evidence type="ECO:0000259" key="1">
    <source>
        <dbReference type="PROSITE" id="PS50181"/>
    </source>
</evidence>
<proteinExistence type="predicted"/>
<accession>A0A6A6YT63</accession>
<dbReference type="SUPFAM" id="SSF52047">
    <property type="entry name" value="RNI-like"/>
    <property type="match status" value="1"/>
</dbReference>
<sequence length="487" mass="54975">MSAPFDRLPADLVPQIFQYVPEQDRHSLTLVCKSLQAEATKLLYCDVSFQLHSYMGSPITFRLLALFLRTIMDRPYLAELIKVLIAYGPIFLLLPSKVNSQGRIRVRQILSSKQLRTLSDHLISITNPDRGFMDTYDIVDVMLAFIVSKAVNVNYLTLSRNFMNFYTPETVGRLIELPVGTRLAFQKLQKVHLGIRHTTAPTNRPMLELMNPLFSLPNFAYLTLSGHAIYWTDYFSHIHSRTSSSLTELVLAYGSSISPETVCQVLQFTSNLKKLTYDTYRDELKGKMLQLNQALLLVRKTLESFKLMASACSFSEGVVSGSGPSLSSMEMLMHVELPLFIALGRHELSTATLEHTLPASLRSLTLGRGGMSGPDNNPAHPFKQTYYIDEILRFLENKDTSALSLECRTLKLCPCQEFKHCPRESPLSIPDRSTLELLHKTASEQGVVFQIEITGYGVPADWKEIIPNDMPYLMIKSSIGDPNDPYY</sequence>
<protein>
    <recommendedName>
        <fullName evidence="1">F-box domain-containing protein</fullName>
    </recommendedName>
</protein>
<dbReference type="RefSeq" id="XP_033578925.1">
    <property type="nucleotide sequence ID" value="XM_033725384.1"/>
</dbReference>
<dbReference type="EMBL" id="MU003698">
    <property type="protein sequence ID" value="KAF2811961.1"/>
    <property type="molecule type" value="Genomic_DNA"/>
</dbReference>
<keyword evidence="3" id="KW-1185">Reference proteome</keyword>
<dbReference type="SUPFAM" id="SSF81383">
    <property type="entry name" value="F-box domain"/>
    <property type="match status" value="1"/>
</dbReference>
<evidence type="ECO:0000313" key="4">
    <source>
        <dbReference type="RefSeq" id="XP_033578925.1"/>
    </source>
</evidence>
<name>A0A6A6YT63_9PEZI</name>
<reference evidence="4" key="2">
    <citation type="submission" date="2020-04" db="EMBL/GenBank/DDBJ databases">
        <authorList>
            <consortium name="NCBI Genome Project"/>
        </authorList>
    </citation>
    <scope>NUCLEOTIDE SEQUENCE</scope>
    <source>
        <strain evidence="4">CBS 304.34</strain>
    </source>
</reference>
<dbReference type="Pfam" id="PF00646">
    <property type="entry name" value="F-box"/>
    <property type="match status" value="1"/>
</dbReference>
<reference evidence="2 4" key="1">
    <citation type="journal article" date="2020" name="Stud. Mycol.">
        <title>101 Dothideomycetes genomes: a test case for predicting lifestyles and emergence of pathogens.</title>
        <authorList>
            <person name="Haridas S."/>
            <person name="Albert R."/>
            <person name="Binder M."/>
            <person name="Bloem J."/>
            <person name="Labutti K."/>
            <person name="Salamov A."/>
            <person name="Andreopoulos B."/>
            <person name="Baker S."/>
            <person name="Barry K."/>
            <person name="Bills G."/>
            <person name="Bluhm B."/>
            <person name="Cannon C."/>
            <person name="Castanera R."/>
            <person name="Culley D."/>
            <person name="Daum C."/>
            <person name="Ezra D."/>
            <person name="Gonzalez J."/>
            <person name="Henrissat B."/>
            <person name="Kuo A."/>
            <person name="Liang C."/>
            <person name="Lipzen A."/>
            <person name="Lutzoni F."/>
            <person name="Magnuson J."/>
            <person name="Mondo S."/>
            <person name="Nolan M."/>
            <person name="Ohm R."/>
            <person name="Pangilinan J."/>
            <person name="Park H.-J."/>
            <person name="Ramirez L."/>
            <person name="Alfaro M."/>
            <person name="Sun H."/>
            <person name="Tritt A."/>
            <person name="Yoshinaga Y."/>
            <person name="Zwiers L.-H."/>
            <person name="Turgeon B."/>
            <person name="Goodwin S."/>
            <person name="Spatafora J."/>
            <person name="Crous P."/>
            <person name="Grigoriev I."/>
        </authorList>
    </citation>
    <scope>NUCLEOTIDE SEQUENCE</scope>
    <source>
        <strain evidence="2 4">CBS 304.34</strain>
    </source>
</reference>
<dbReference type="InterPro" id="IPR036047">
    <property type="entry name" value="F-box-like_dom_sf"/>
</dbReference>
<reference evidence="4" key="3">
    <citation type="submission" date="2025-04" db="UniProtKB">
        <authorList>
            <consortium name="RefSeq"/>
        </authorList>
    </citation>
    <scope>IDENTIFICATION</scope>
    <source>
        <strain evidence="4">CBS 304.34</strain>
    </source>
</reference>
<evidence type="ECO:0000313" key="3">
    <source>
        <dbReference type="Proteomes" id="UP000504636"/>
    </source>
</evidence>
<dbReference type="PROSITE" id="PS50181">
    <property type="entry name" value="FBOX"/>
    <property type="match status" value="1"/>
</dbReference>
<dbReference type="Proteomes" id="UP000504636">
    <property type="component" value="Unplaced"/>
</dbReference>